<dbReference type="InterPro" id="IPR003808">
    <property type="entry name" value="Fe-S_metab-assoc_dom"/>
</dbReference>
<dbReference type="SUPFAM" id="SSF82649">
    <property type="entry name" value="SufE/NifU"/>
    <property type="match status" value="1"/>
</dbReference>
<dbReference type="PANTHER" id="PTHR43597:SF5">
    <property type="entry name" value="SUFE-LIKE PROTEIN 2, CHLOROPLASTIC"/>
    <property type="match status" value="1"/>
</dbReference>
<comment type="caution">
    <text evidence="3">The sequence shown here is derived from an EMBL/GenBank/DDBJ whole genome shotgun (WGS) entry which is preliminary data.</text>
</comment>
<organism evidence="3 4">
    <name type="scientific">Lacimonas salitolerans</name>
    <dbReference type="NCBI Taxonomy" id="1323750"/>
    <lineage>
        <taxon>Bacteria</taxon>
        <taxon>Pseudomonadati</taxon>
        <taxon>Pseudomonadota</taxon>
        <taxon>Alphaproteobacteria</taxon>
        <taxon>Rhodobacterales</taxon>
        <taxon>Paracoccaceae</taxon>
        <taxon>Lacimonas</taxon>
    </lineage>
</organism>
<evidence type="ECO:0000313" key="3">
    <source>
        <dbReference type="EMBL" id="MFD1507968.1"/>
    </source>
</evidence>
<dbReference type="PANTHER" id="PTHR43597">
    <property type="entry name" value="SULFUR ACCEPTOR PROTEIN CSDE"/>
    <property type="match status" value="1"/>
</dbReference>
<dbReference type="EMBL" id="JBHUDD010000005">
    <property type="protein sequence ID" value="MFD1507968.1"/>
    <property type="molecule type" value="Genomic_DNA"/>
</dbReference>
<sequence length="135" mass="14831">MATEKFEEIVGDFEFLDDWEDRYRHVIELGKAMDPLEDALKVPATKVDGCASQVWLHVTPEDGRFHFSGDSDAMIVRGLIAVLHALYDGVAVDKVPAIDAQAELGRLGLNDHLSAQRSNGLRAMIERIRATAAAA</sequence>
<evidence type="ECO:0000259" key="2">
    <source>
        <dbReference type="Pfam" id="PF02657"/>
    </source>
</evidence>
<dbReference type="Gene3D" id="3.90.1010.10">
    <property type="match status" value="1"/>
</dbReference>
<keyword evidence="4" id="KW-1185">Reference proteome</keyword>
<protein>
    <submittedName>
        <fullName evidence="3">SufE family protein</fullName>
    </submittedName>
</protein>
<comment type="similarity">
    <text evidence="1">Belongs to the SufE family.</text>
</comment>
<reference evidence="4" key="1">
    <citation type="journal article" date="2019" name="Int. J. Syst. Evol. Microbiol.">
        <title>The Global Catalogue of Microorganisms (GCM) 10K type strain sequencing project: providing services to taxonomists for standard genome sequencing and annotation.</title>
        <authorList>
            <consortium name="The Broad Institute Genomics Platform"/>
            <consortium name="The Broad Institute Genome Sequencing Center for Infectious Disease"/>
            <person name="Wu L."/>
            <person name="Ma J."/>
        </authorList>
    </citation>
    <scope>NUCLEOTIDE SEQUENCE [LARGE SCALE GENOMIC DNA]</scope>
    <source>
        <strain evidence="4">CGMCC 1.12477</strain>
    </source>
</reference>
<gene>
    <name evidence="3" type="ORF">ACFTOW_00900</name>
</gene>
<proteinExistence type="inferred from homology"/>
<name>A0ABW4ED07_9RHOB</name>
<dbReference type="RefSeq" id="WP_379912125.1">
    <property type="nucleotide sequence ID" value="NZ_JBHUDD010000005.1"/>
</dbReference>
<dbReference type="Proteomes" id="UP001597186">
    <property type="component" value="Unassembled WGS sequence"/>
</dbReference>
<evidence type="ECO:0000256" key="1">
    <source>
        <dbReference type="ARBA" id="ARBA00010282"/>
    </source>
</evidence>
<dbReference type="Pfam" id="PF02657">
    <property type="entry name" value="SufE"/>
    <property type="match status" value="1"/>
</dbReference>
<evidence type="ECO:0000313" key="4">
    <source>
        <dbReference type="Proteomes" id="UP001597186"/>
    </source>
</evidence>
<accession>A0ABW4ED07</accession>
<feature type="domain" description="Fe-S metabolism associated" evidence="2">
    <location>
        <begin position="12"/>
        <end position="130"/>
    </location>
</feature>